<keyword evidence="2" id="KW-1185">Reference proteome</keyword>
<dbReference type="EMBL" id="JBHSMI010000023">
    <property type="protein sequence ID" value="MFC5403519.1"/>
    <property type="molecule type" value="Genomic_DNA"/>
</dbReference>
<comment type="caution">
    <text evidence="1">The sequence shown here is derived from an EMBL/GenBank/DDBJ whole genome shotgun (WGS) entry which is preliminary data.</text>
</comment>
<proteinExistence type="predicted"/>
<organism evidence="1 2">
    <name type="scientific">Cohnella soli</name>
    <dbReference type="NCBI Taxonomy" id="425005"/>
    <lineage>
        <taxon>Bacteria</taxon>
        <taxon>Bacillati</taxon>
        <taxon>Bacillota</taxon>
        <taxon>Bacilli</taxon>
        <taxon>Bacillales</taxon>
        <taxon>Paenibacillaceae</taxon>
        <taxon>Cohnella</taxon>
    </lineage>
</organism>
<gene>
    <name evidence="1" type="ORF">ACFPOF_12320</name>
</gene>
<dbReference type="InterPro" id="IPR011990">
    <property type="entry name" value="TPR-like_helical_dom_sf"/>
</dbReference>
<accession>A0ABW0HSK3</accession>
<dbReference type="RefSeq" id="WP_378132940.1">
    <property type="nucleotide sequence ID" value="NZ_JBHSMI010000023.1"/>
</dbReference>
<evidence type="ECO:0000313" key="1">
    <source>
        <dbReference type="EMBL" id="MFC5403519.1"/>
    </source>
</evidence>
<reference evidence="2" key="1">
    <citation type="journal article" date="2019" name="Int. J. Syst. Evol. Microbiol.">
        <title>The Global Catalogue of Microorganisms (GCM) 10K type strain sequencing project: providing services to taxonomists for standard genome sequencing and annotation.</title>
        <authorList>
            <consortium name="The Broad Institute Genomics Platform"/>
            <consortium name="The Broad Institute Genome Sequencing Center for Infectious Disease"/>
            <person name="Wu L."/>
            <person name="Ma J."/>
        </authorList>
    </citation>
    <scope>NUCLEOTIDE SEQUENCE [LARGE SCALE GENOMIC DNA]</scope>
    <source>
        <strain evidence="2">CGMCC 1.18575</strain>
    </source>
</reference>
<name>A0ABW0HSK3_9BACL</name>
<sequence>MACVVFPHTGWSYFPYRKILQSLRAFGPISFVTDDEASAESYPEGVASLSPDRLTSIAEPKLAIITHPYWLEKAAALHPGRFVFLLPERTFEAQSAWWTRCLLLGVGVADLFGAESEAVYLEQSFKNDAALLLRDPDALPGKVSNDAAVGEVGRRESDYGGEFRHSAAAESAGKGMQREAVGRKTEREWETLLRQALVRLLADGIPPSWAVVVQRQSWLRHYADIRETVGAHETVSFLLSVYSYLLGEFGADEYLREAFLHAAACGREDCLRTHYRFLSAILARNGELDEAVDAFGVTALTEEDKDRYARLCLDLEQGKQLLAKARLLRWNDDLAGAIALLDQADDPEAVRVRRRALIECGRWEEAHATIIPEDSAGVSLADSRDTLLLEGAVRKLRGDRHGAIRSFLAAAELDRDALEHIAGMKSEAAALDRLREELRREAVSGIAGEKGGSTVGPQ</sequence>
<dbReference type="Gene3D" id="1.25.40.10">
    <property type="entry name" value="Tetratricopeptide repeat domain"/>
    <property type="match status" value="1"/>
</dbReference>
<evidence type="ECO:0000313" key="2">
    <source>
        <dbReference type="Proteomes" id="UP001596113"/>
    </source>
</evidence>
<protein>
    <submittedName>
        <fullName evidence="1">Tetratricopeptide repeat protein</fullName>
    </submittedName>
</protein>
<dbReference type="Proteomes" id="UP001596113">
    <property type="component" value="Unassembled WGS sequence"/>
</dbReference>